<dbReference type="GO" id="GO:0006611">
    <property type="term" value="P:protein export from nucleus"/>
    <property type="evidence" value="ECO:0007669"/>
    <property type="project" value="InterPro"/>
</dbReference>
<dbReference type="VEuPathDB" id="FungiDB:TRICI_003211"/>
<reference evidence="3" key="1">
    <citation type="journal article" date="2019" name="G3 (Bethesda)">
        <title>Genome Assemblies of Two Rare Opportunistic Yeast Pathogens: Diutina rugosa (syn. Candida rugosa) and Trichomonascus ciferrii (syn. Candida ciferrii).</title>
        <authorList>
            <person name="Mixao V."/>
            <person name="Saus E."/>
            <person name="Hansen A.P."/>
            <person name="Lass-Florl C."/>
            <person name="Gabaldon T."/>
        </authorList>
    </citation>
    <scope>NUCLEOTIDE SEQUENCE</scope>
    <source>
        <strain evidence="3">CBS 4856</strain>
    </source>
</reference>
<dbReference type="InterPro" id="IPR011989">
    <property type="entry name" value="ARM-like"/>
</dbReference>
<dbReference type="SUPFAM" id="SSF48371">
    <property type="entry name" value="ARM repeat"/>
    <property type="match status" value="1"/>
</dbReference>
<sequence>MEGDGLAQIIGALETLKHKEDAPYWGWQLATPKSSNPYIVRHFGLTLLSHAIHYNFLNYNEPRKQAVRNWVIDLATSISRDDPHFIREKISFLWVAVAKRVWGLESPGKGADAGGDDDSNGGMDQVSDGWQNMDSLLVEMWNNQAATRELSLSIFRTLFEDLYMLDDPIASKRASVLSAQCIEIVTSEDNLKVTYESRVDSLQRLREGSEGWLNRWAQTLGQCLASGLPDNESENLAIKILETLKTCLYWVFPMAIRNANLLEILSTALTLDANNGSSDRAEKIIKMKILSTDCLHVLFTRSFSNDEDFQAIVGAVFLPSGIQTLSQVYSSIHVSPDDIDDKAYVLLKKLVEMVIGLGEYLNAKTNLPENADLGGYLELVLRTTIHPSLVVSGFSLQFWCSVLRIDNLTGKQKVLELLPNLLDVASKRCLRYEDVEEEHESRKFLDLDFDSTPEIHVFLGNYRRFIEDIVRLVVCLMPLDAIGWLKGRMEEFFSSELGWQSLNSTKLDYQGNPAYYYAYSQFMVVESALRGVSRWTVWYTGPDKEEIGRNLTLVVEDWGQKIIGMNLKDPDLLRKMVQCLVQFAPVLKDSKLMFAVLERVLTTCTTEYPEEFNHNDETRELLKQLRSGCGTELNRLAYMIPESLMQIYDDLERVIGEIINSGKLTDHEIVSFKSFLLVVSQRANVSNKQDRFANIVDPVLSSWSDEATMKGLTELQWFMERVGIVKIAEYFRSRGVSANTDLLKTDMDDTGRQLKTELNQQWSQLFPIRATRIFIQYTIEKLDHSSQEYKDLLQLWKPRIQPILPHILQLIAQIQSYHNPENWRDLPAEVQSFVRYSCQERFWQVGISTKTKDEFLDESVKAMHTLRDFADSVGHVIRYTREYSFLTLGSITQLEETMYEIPGMAQNLWRALAGDSAGVTSHSWRHMISLVLRNVVKNCPVHLVKPFMTEFLPSVLQKLDEVLLERWNRVYQKGIQLEGGEDDESLSEEMMEEHLLRQLTAVVDRFLIDLVGQLGNKQQGVTTEAKQQQSAELRETVLGTREILGPFLTICTHIITFKDVRYVHNEAGYILTTLYTILRSKTQRPLETLSQLLPNVTSQEFEDFENRLSNPKSLRQQRGVFLEFLSLVQAMHTQDSNGDAREAQRKKAEKKNEKNTWLTKKSNQGGNLMEEEGLEKSAIANLFGDS</sequence>
<feature type="compositionally biased region" description="Basic and acidic residues" evidence="1">
    <location>
        <begin position="1138"/>
        <end position="1154"/>
    </location>
</feature>
<dbReference type="GO" id="GO:0005737">
    <property type="term" value="C:cytoplasm"/>
    <property type="evidence" value="ECO:0007669"/>
    <property type="project" value="TreeGrafter"/>
</dbReference>
<name>A0A642V3U1_9ASCO</name>
<dbReference type="GO" id="GO:0003723">
    <property type="term" value="F:RNA binding"/>
    <property type="evidence" value="ECO:0007669"/>
    <property type="project" value="TreeGrafter"/>
</dbReference>
<evidence type="ECO:0000256" key="1">
    <source>
        <dbReference type="SAM" id="MobiDB-lite"/>
    </source>
</evidence>
<dbReference type="AlphaFoldDB" id="A0A642V3U1"/>
<dbReference type="PANTHER" id="PTHR11223:SF3">
    <property type="entry name" value="EXPORTIN-5"/>
    <property type="match status" value="1"/>
</dbReference>
<dbReference type="Pfam" id="PF19273">
    <property type="entry name" value="Exportin-5"/>
    <property type="match status" value="1"/>
</dbReference>
<feature type="compositionally biased region" description="Polar residues" evidence="1">
    <location>
        <begin position="1156"/>
        <end position="1166"/>
    </location>
</feature>
<dbReference type="GO" id="GO:0005049">
    <property type="term" value="F:nuclear export signal receptor activity"/>
    <property type="evidence" value="ECO:0007669"/>
    <property type="project" value="InterPro"/>
</dbReference>
<organism evidence="3 4">
    <name type="scientific">Trichomonascus ciferrii</name>
    <dbReference type="NCBI Taxonomy" id="44093"/>
    <lineage>
        <taxon>Eukaryota</taxon>
        <taxon>Fungi</taxon>
        <taxon>Dikarya</taxon>
        <taxon>Ascomycota</taxon>
        <taxon>Saccharomycotina</taxon>
        <taxon>Dipodascomycetes</taxon>
        <taxon>Dipodascales</taxon>
        <taxon>Trichomonascaceae</taxon>
        <taxon>Trichomonascus</taxon>
        <taxon>Trichomonascus ciferrii complex</taxon>
    </lineage>
</organism>
<dbReference type="InterPro" id="IPR045478">
    <property type="entry name" value="Exportin-5_C"/>
</dbReference>
<dbReference type="OrthoDB" id="2215036at2759"/>
<evidence type="ECO:0000313" key="4">
    <source>
        <dbReference type="Proteomes" id="UP000761534"/>
    </source>
</evidence>
<evidence type="ECO:0000259" key="2">
    <source>
        <dbReference type="Pfam" id="PF19273"/>
    </source>
</evidence>
<dbReference type="InterPro" id="IPR016024">
    <property type="entry name" value="ARM-type_fold"/>
</dbReference>
<dbReference type="GO" id="GO:0006405">
    <property type="term" value="P:RNA export from nucleus"/>
    <property type="evidence" value="ECO:0007669"/>
    <property type="project" value="TreeGrafter"/>
</dbReference>
<dbReference type="GO" id="GO:0042565">
    <property type="term" value="C:RNA nuclear export complex"/>
    <property type="evidence" value="ECO:0007669"/>
    <property type="project" value="TreeGrafter"/>
</dbReference>
<gene>
    <name evidence="3" type="ORF">TRICI_003211</name>
</gene>
<comment type="caution">
    <text evidence="3">The sequence shown here is derived from an EMBL/GenBank/DDBJ whole genome shotgun (WGS) entry which is preliminary data.</text>
</comment>
<dbReference type="GO" id="GO:0005634">
    <property type="term" value="C:nucleus"/>
    <property type="evidence" value="ECO:0007669"/>
    <property type="project" value="TreeGrafter"/>
</dbReference>
<dbReference type="Proteomes" id="UP000761534">
    <property type="component" value="Unassembled WGS sequence"/>
</dbReference>
<dbReference type="EMBL" id="SWFS01000227">
    <property type="protein sequence ID" value="KAA8913451.1"/>
    <property type="molecule type" value="Genomic_DNA"/>
</dbReference>
<dbReference type="PANTHER" id="PTHR11223">
    <property type="entry name" value="EXPORTIN 1/5"/>
    <property type="match status" value="1"/>
</dbReference>
<protein>
    <recommendedName>
        <fullName evidence="2">Exportin-5 C-terminal domain-containing protein</fullName>
    </recommendedName>
</protein>
<feature type="region of interest" description="Disordered" evidence="1">
    <location>
        <begin position="1135"/>
        <end position="1186"/>
    </location>
</feature>
<accession>A0A642V3U1</accession>
<feature type="domain" description="Exportin-5 C-terminal" evidence="2">
    <location>
        <begin position="342"/>
        <end position="1064"/>
    </location>
</feature>
<dbReference type="InterPro" id="IPR045065">
    <property type="entry name" value="XPO1/5"/>
</dbReference>
<dbReference type="Gene3D" id="1.25.10.10">
    <property type="entry name" value="Leucine-rich Repeat Variant"/>
    <property type="match status" value="1"/>
</dbReference>
<proteinExistence type="predicted"/>
<keyword evidence="4" id="KW-1185">Reference proteome</keyword>
<evidence type="ECO:0000313" key="3">
    <source>
        <dbReference type="EMBL" id="KAA8913451.1"/>
    </source>
</evidence>